<comment type="subunit">
    <text evidence="7">F-type ATPases have 2 components, CF(1) - the catalytic core - and CF(0) - the membrane proton channel. CF(1) has five subunits: alpha(3), beta(3), gamma(1), delta(1), epsilon(1). CF(0) has three main subunits: a, b and c.</text>
</comment>
<evidence type="ECO:0000259" key="8">
    <source>
        <dbReference type="Pfam" id="PF02823"/>
    </source>
</evidence>
<dbReference type="GO" id="GO:0012505">
    <property type="term" value="C:endomembrane system"/>
    <property type="evidence" value="ECO:0007669"/>
    <property type="project" value="UniProtKB-SubCell"/>
</dbReference>
<keyword evidence="3 7" id="KW-0813">Transport</keyword>
<dbReference type="GO" id="GO:0005524">
    <property type="term" value="F:ATP binding"/>
    <property type="evidence" value="ECO:0007669"/>
    <property type="project" value="UniProtKB-UniRule"/>
</dbReference>
<evidence type="ECO:0000313" key="9">
    <source>
        <dbReference type="EMBL" id="AHB99598.1"/>
    </source>
</evidence>
<dbReference type="RefSeq" id="WP_011884196.1">
    <property type="nucleotide sequence ID" value="NC_023030.2"/>
</dbReference>
<accession>A0A0F6CKH6</accession>
<keyword evidence="7" id="KW-0375">Hydrogen ion transport</keyword>
<keyword evidence="4 7" id="KW-0406">Ion transport</keyword>
<dbReference type="Proteomes" id="UP000018735">
    <property type="component" value="Chromosome"/>
</dbReference>
<evidence type="ECO:0000313" key="10">
    <source>
        <dbReference type="Proteomes" id="UP000018735"/>
    </source>
</evidence>
<dbReference type="HOGENOM" id="CLU_1935701_0_0_14"/>
<dbReference type="GO" id="GO:0045259">
    <property type="term" value="C:proton-transporting ATP synthase complex"/>
    <property type="evidence" value="ECO:0007669"/>
    <property type="project" value="UniProtKB-KW"/>
</dbReference>
<comment type="subcellular location">
    <subcellularLocation>
        <location evidence="7">Cell membrane</location>
        <topology evidence="7">Peripheral membrane protein</topology>
    </subcellularLocation>
    <subcellularLocation>
        <location evidence="1">Endomembrane system</location>
        <topology evidence="1">Peripheral membrane protein</topology>
    </subcellularLocation>
</comment>
<dbReference type="Gene3D" id="2.60.15.10">
    <property type="entry name" value="F0F1 ATP synthase delta/epsilon subunit, N-terminal"/>
    <property type="match status" value="1"/>
</dbReference>
<evidence type="ECO:0000256" key="5">
    <source>
        <dbReference type="ARBA" id="ARBA00023136"/>
    </source>
</evidence>
<reference evidence="9 10" key="1">
    <citation type="journal article" date="2011" name="PLoS ONE">
        <title>Core proteome of the minimal cell: comparative proteomics of three mollicute species.</title>
        <authorList>
            <person name="Fisunov G.Y."/>
            <person name="Alexeev D.G."/>
            <person name="Bazaleev N.A."/>
            <person name="Ladygina V.G."/>
            <person name="Galyamina M.A."/>
            <person name="Kondratov I.G."/>
            <person name="Zhukova N.A."/>
            <person name="Serebryakova M.V."/>
            <person name="Demina I.A."/>
            <person name="Govorun V.M."/>
        </authorList>
    </citation>
    <scope>NUCLEOTIDE SEQUENCE [LARGE SCALE GENOMIC DNA]</scope>
    <source>
        <strain evidence="9 10">S6</strain>
    </source>
</reference>
<evidence type="ECO:0000256" key="7">
    <source>
        <dbReference type="HAMAP-Rule" id="MF_00530"/>
    </source>
</evidence>
<organism evidence="9 10">
    <name type="scientific">Mycoplasmoides gallisepticum S6</name>
    <dbReference type="NCBI Taxonomy" id="1006581"/>
    <lineage>
        <taxon>Bacteria</taxon>
        <taxon>Bacillati</taxon>
        <taxon>Mycoplasmatota</taxon>
        <taxon>Mycoplasmoidales</taxon>
        <taxon>Mycoplasmoidaceae</taxon>
        <taxon>Mycoplasmoides</taxon>
    </lineage>
</organism>
<keyword evidence="6 7" id="KW-0139">CF(1)</keyword>
<evidence type="ECO:0000256" key="3">
    <source>
        <dbReference type="ARBA" id="ARBA00022448"/>
    </source>
</evidence>
<dbReference type="EMBL" id="CP006916">
    <property type="protein sequence ID" value="AHB99598.1"/>
    <property type="molecule type" value="Genomic_DNA"/>
</dbReference>
<dbReference type="GO" id="GO:0046933">
    <property type="term" value="F:proton-transporting ATP synthase activity, rotational mechanism"/>
    <property type="evidence" value="ECO:0007669"/>
    <property type="project" value="UniProtKB-UniRule"/>
</dbReference>
<keyword evidence="7" id="KW-0066">ATP synthesis</keyword>
<evidence type="ECO:0000256" key="4">
    <source>
        <dbReference type="ARBA" id="ARBA00023065"/>
    </source>
</evidence>
<dbReference type="GO" id="GO:0005886">
    <property type="term" value="C:plasma membrane"/>
    <property type="evidence" value="ECO:0007669"/>
    <property type="project" value="UniProtKB-SubCell"/>
</dbReference>
<dbReference type="Pfam" id="PF02823">
    <property type="entry name" value="ATP-synt_DE_N"/>
    <property type="match status" value="1"/>
</dbReference>
<feature type="domain" description="ATP synthase F1 complex delta/epsilon subunit N-terminal" evidence="8">
    <location>
        <begin position="3"/>
        <end position="78"/>
    </location>
</feature>
<dbReference type="InterPro" id="IPR036771">
    <property type="entry name" value="ATPsynth_dsu/esu_N"/>
</dbReference>
<dbReference type="InterPro" id="IPR020546">
    <property type="entry name" value="ATP_synth_F1_dsu/esu_N"/>
</dbReference>
<dbReference type="InterPro" id="IPR001469">
    <property type="entry name" value="ATP_synth_F1_dsu/esu"/>
</dbReference>
<sequence length="130" mass="14774">MVKLKVLSPNGTLFDEEIEMIIVKGAEGYAGFMRNTQPSIFAINNSAGYITYPDKTKKSVVIENATLYCNKDLIKIFALDFVIADNLSYDEIMKRKQVLESKIKDTTDTKELIRLQHALDIELLKLKEAK</sequence>
<evidence type="ECO:0000256" key="2">
    <source>
        <dbReference type="ARBA" id="ARBA00005712"/>
    </source>
</evidence>
<dbReference type="AlphaFoldDB" id="A0A0F6CKH6"/>
<dbReference type="KEGG" id="mgz:GCW_01750"/>
<gene>
    <name evidence="7 9" type="primary">atpC</name>
    <name evidence="9" type="ORF">GCW_01750</name>
</gene>
<dbReference type="NCBIfam" id="NF001812">
    <property type="entry name" value="PRK00539.1"/>
    <property type="match status" value="1"/>
</dbReference>
<keyword evidence="5 7" id="KW-0472">Membrane</keyword>
<dbReference type="eggNOG" id="COG0355">
    <property type="taxonomic scope" value="Bacteria"/>
</dbReference>
<comment type="similarity">
    <text evidence="2 7">Belongs to the ATPase epsilon chain family.</text>
</comment>
<proteinExistence type="inferred from homology"/>
<comment type="function">
    <text evidence="7">Produces ATP from ADP in the presence of a proton gradient across the membrane.</text>
</comment>
<evidence type="ECO:0000256" key="6">
    <source>
        <dbReference type="ARBA" id="ARBA00023196"/>
    </source>
</evidence>
<protein>
    <recommendedName>
        <fullName evidence="7">ATP synthase epsilon chain</fullName>
    </recommendedName>
    <alternativeName>
        <fullName evidence="7">ATP synthase F1 sector epsilon subunit</fullName>
    </alternativeName>
    <alternativeName>
        <fullName evidence="7">F-ATPase epsilon subunit</fullName>
    </alternativeName>
</protein>
<name>A0A0F6CKH6_MYCGL</name>
<dbReference type="SUPFAM" id="SSF51344">
    <property type="entry name" value="Epsilon subunit of F1F0-ATP synthase N-terminal domain"/>
    <property type="match status" value="1"/>
</dbReference>
<evidence type="ECO:0000256" key="1">
    <source>
        <dbReference type="ARBA" id="ARBA00004184"/>
    </source>
</evidence>
<dbReference type="HAMAP" id="MF_00530">
    <property type="entry name" value="ATP_synth_epsil_bac"/>
    <property type="match status" value="1"/>
</dbReference>
<keyword evidence="7" id="KW-1003">Cell membrane</keyword>